<dbReference type="InterPro" id="IPR031331">
    <property type="entry name" value="NEUT/ALK_ceramidase_C"/>
</dbReference>
<feature type="active site" description="Nucleophile" evidence="3">
    <location>
        <position position="424"/>
    </location>
</feature>
<dbReference type="EC" id="3.5.1.23" evidence="5"/>
<evidence type="ECO:0000313" key="11">
    <source>
        <dbReference type="Proteomes" id="UP000237441"/>
    </source>
</evidence>
<name>A0A2S7YIW8_BEABA</name>
<accession>A0A2S7YIW8</accession>
<dbReference type="GO" id="GO:0016020">
    <property type="term" value="C:membrane"/>
    <property type="evidence" value="ECO:0007669"/>
    <property type="project" value="GOC"/>
</dbReference>
<keyword evidence="5" id="KW-0443">Lipid metabolism</keyword>
<dbReference type="InterPro" id="IPR038445">
    <property type="entry name" value="NCDase_C_sf"/>
</dbReference>
<dbReference type="GO" id="GO:0046872">
    <property type="term" value="F:metal ion binding"/>
    <property type="evidence" value="ECO:0007669"/>
    <property type="project" value="UniProtKB-KW"/>
</dbReference>
<feature type="binding site" evidence="4">
    <location>
        <position position="264"/>
    </location>
    <ligand>
        <name>Zn(2+)</name>
        <dbReference type="ChEBI" id="CHEBI:29105"/>
    </ligand>
</feature>
<dbReference type="Pfam" id="PF04734">
    <property type="entry name" value="Ceramidase_alk"/>
    <property type="match status" value="1"/>
</dbReference>
<keyword evidence="7" id="KW-1133">Transmembrane helix</keyword>
<feature type="compositionally biased region" description="Low complexity" evidence="6">
    <location>
        <begin position="37"/>
        <end position="49"/>
    </location>
</feature>
<reference evidence="10 11" key="1">
    <citation type="submission" date="2016-07" db="EMBL/GenBank/DDBJ databases">
        <title>Comparative genomics of the entomopathogenic fungus Beauveria bassiana.</title>
        <authorList>
            <person name="Valero Jimenez C.A."/>
            <person name="Zwaan B.J."/>
            <person name="Van Kan J.A."/>
            <person name="Takken W."/>
            <person name="Debets A.J."/>
            <person name="Schoustra S.E."/>
            <person name="Koenraadt C.J."/>
        </authorList>
    </citation>
    <scope>NUCLEOTIDE SEQUENCE [LARGE SCALE GENOMIC DNA]</scope>
    <source>
        <strain evidence="10 11">ARSEF 8028</strain>
    </source>
</reference>
<feature type="binding site" evidence="4">
    <location>
        <position position="655"/>
    </location>
    <ligand>
        <name>Zn(2+)</name>
        <dbReference type="ChEBI" id="CHEBI:29105"/>
    </ligand>
</feature>
<dbReference type="Pfam" id="PF17048">
    <property type="entry name" value="Ceramidse_alk_C"/>
    <property type="match status" value="1"/>
</dbReference>
<dbReference type="PANTHER" id="PTHR12670:SF1">
    <property type="entry name" value="NEUTRAL CERAMIDASE"/>
    <property type="match status" value="1"/>
</dbReference>
<proteinExistence type="inferred from homology"/>
<keyword evidence="4" id="KW-0479">Metal-binding</keyword>
<evidence type="ECO:0000256" key="1">
    <source>
        <dbReference type="ARBA" id="ARBA00009835"/>
    </source>
</evidence>
<comment type="caution">
    <text evidence="10">The sequence shown here is derived from an EMBL/GenBank/DDBJ whole genome shotgun (WGS) entry which is preliminary data.</text>
</comment>
<evidence type="ECO:0000256" key="7">
    <source>
        <dbReference type="SAM" id="Phobius"/>
    </source>
</evidence>
<feature type="binding site" evidence="4">
    <location>
        <position position="374"/>
    </location>
    <ligand>
        <name>Zn(2+)</name>
        <dbReference type="ChEBI" id="CHEBI:29105"/>
    </ligand>
</feature>
<feature type="domain" description="Neutral/alkaline non-lysosomal ceramidase C-terminal" evidence="9">
    <location>
        <begin position="688"/>
        <end position="848"/>
    </location>
</feature>
<feature type="transmembrane region" description="Helical" evidence="7">
    <location>
        <begin position="111"/>
        <end position="130"/>
    </location>
</feature>
<dbReference type="OrthoDB" id="191371at2759"/>
<comment type="catalytic activity">
    <reaction evidence="5">
        <text>an N-acylsphing-4-enine + H2O = sphing-4-enine + a fatty acid</text>
        <dbReference type="Rhea" id="RHEA:20856"/>
        <dbReference type="ChEBI" id="CHEBI:15377"/>
        <dbReference type="ChEBI" id="CHEBI:28868"/>
        <dbReference type="ChEBI" id="CHEBI:52639"/>
        <dbReference type="ChEBI" id="CHEBI:57756"/>
        <dbReference type="EC" id="3.5.1.23"/>
    </reaction>
</comment>
<evidence type="ECO:0000256" key="3">
    <source>
        <dbReference type="PIRSR" id="PIRSR606823-1"/>
    </source>
</evidence>
<dbReference type="Gene3D" id="2.60.40.2300">
    <property type="entry name" value="Neutral/alkaline non-lysosomal ceramidase, C-terminal domain"/>
    <property type="match status" value="1"/>
</dbReference>
<dbReference type="PANTHER" id="PTHR12670">
    <property type="entry name" value="CERAMIDASE"/>
    <property type="match status" value="1"/>
</dbReference>
<dbReference type="Proteomes" id="UP000237441">
    <property type="component" value="Unassembled WGS sequence"/>
</dbReference>
<evidence type="ECO:0000313" key="10">
    <source>
        <dbReference type="EMBL" id="PQK16128.1"/>
    </source>
</evidence>
<dbReference type="GO" id="GO:0017040">
    <property type="term" value="F:N-acylsphingosine amidohydrolase activity"/>
    <property type="evidence" value="ECO:0007669"/>
    <property type="project" value="UniProtKB-UniRule"/>
</dbReference>
<keyword evidence="7" id="KW-0812">Transmembrane</keyword>
<protein>
    <recommendedName>
        <fullName evidence="5">Neutral ceramidase</fullName>
        <ecNumber evidence="5">3.5.1.23</ecNumber>
    </recommendedName>
</protein>
<evidence type="ECO:0000259" key="9">
    <source>
        <dbReference type="Pfam" id="PF17048"/>
    </source>
</evidence>
<gene>
    <name evidence="10" type="ORF">BB8028_0006g04490</name>
</gene>
<dbReference type="InterPro" id="IPR006823">
    <property type="entry name" value="Ceramidase_alk"/>
</dbReference>
<feature type="binding site" evidence="4">
    <location>
        <position position="617"/>
    </location>
    <ligand>
        <name>Zn(2+)</name>
        <dbReference type="ChEBI" id="CHEBI:29105"/>
    </ligand>
</feature>
<dbReference type="GO" id="GO:0005576">
    <property type="term" value="C:extracellular region"/>
    <property type="evidence" value="ECO:0007669"/>
    <property type="project" value="TreeGrafter"/>
</dbReference>
<sequence>MPRASTMCKRTVRISNGSLILAYMSISDDQSTGDSAYRAQAFSRSSSRSDVPGTTGLSTGSRGDGLVNCSGHGPREREWLKVDQGPGYSQAFWKEVGHSFTMRPNTRFQTFCTLILALLFVNAATALRAINIRDGGDARVGNATLKGNSTSDGGSGQQSYKEQAGKNKYLLGVGKADITGPVAEVALTGYANLQQIGSGLRQRLFARAFIIGDTEDPSARIIYVVLDALVGDTSVRFGVLDALSKLGDDYKMYGQQNVALAAVHSHSAPGGWNNYLTPQIPGLGFNDQSYDTLVDGTVEAIKLAHQSLTEGTLDVGTTDIKDASINRSLWAYLNNPREERARYADSTDKTMTLLRFKRSEDDKIVGVLNWFPTHGTSLYRNNTHVAGDNKALAAWMVEQDAKSSSQYADNFIAGFSQANLGDASPNVEGAWCEDGSQAQCHLEDATCKDGTVLKCQGRGPYAGLPDFGAKSCHEIATRQFNGVQRIMKSNDWTSIHGPVKSFHLFQDMADFEFKLPSGDKAKTCAAALGYSFAAGTTDGRGEFDFIQGNAGRPHNPWWDFVQNIAKKPSQVQVECHKPKPIFLSAGEISWPYAWEPNIVDVQMFRVGQIFVILSPSEVTTMSGRRWKEAVAKQAATHVADPIVVLGSPVNVYAHYVTTSEEYEMQRYEGAATLYGRHELDAYISLSTSNMRYLEANATGKPAAGPTPPNNVQRALRLLPSSLYDTTPFGRAYGDEVARPRPAYTRGEVVKVTFQGANPRNNLRLGGTYAAVEQKGDDGTWTQVRDDSDWFLLFTWRKTSTFIGRSEVDIEWDTAGNAAPGTYRFRYYGDAKNYGAGAKGFTGTSSSFSLS</sequence>
<keyword evidence="7" id="KW-0472">Membrane</keyword>
<dbReference type="GO" id="GO:0046512">
    <property type="term" value="P:sphingosine biosynthetic process"/>
    <property type="evidence" value="ECO:0007669"/>
    <property type="project" value="TreeGrafter"/>
</dbReference>
<organism evidence="10 11">
    <name type="scientific">Beauveria bassiana</name>
    <name type="common">White muscardine disease fungus</name>
    <name type="synonym">Tritirachium shiotae</name>
    <dbReference type="NCBI Taxonomy" id="176275"/>
    <lineage>
        <taxon>Eukaryota</taxon>
        <taxon>Fungi</taxon>
        <taxon>Dikarya</taxon>
        <taxon>Ascomycota</taxon>
        <taxon>Pezizomycotina</taxon>
        <taxon>Sordariomycetes</taxon>
        <taxon>Hypocreomycetidae</taxon>
        <taxon>Hypocreales</taxon>
        <taxon>Cordycipitaceae</taxon>
        <taxon>Beauveria</taxon>
    </lineage>
</organism>
<dbReference type="GO" id="GO:0046514">
    <property type="term" value="P:ceramide catabolic process"/>
    <property type="evidence" value="ECO:0007669"/>
    <property type="project" value="InterPro"/>
</dbReference>
<feature type="region of interest" description="Disordered" evidence="6">
    <location>
        <begin position="37"/>
        <end position="66"/>
    </location>
</feature>
<keyword evidence="2 5" id="KW-0378">Hydrolase</keyword>
<dbReference type="EMBL" id="JRHA01000006">
    <property type="protein sequence ID" value="PQK16128.1"/>
    <property type="molecule type" value="Genomic_DNA"/>
</dbReference>
<comment type="similarity">
    <text evidence="1 5">Belongs to the neutral ceramidase family.</text>
</comment>
<keyword evidence="4" id="KW-0862">Zinc</keyword>
<dbReference type="AlphaFoldDB" id="A0A2S7YIW8"/>
<dbReference type="InterPro" id="IPR031329">
    <property type="entry name" value="NEUT/ALK_ceramidase_N"/>
</dbReference>
<evidence type="ECO:0000256" key="4">
    <source>
        <dbReference type="PIRSR" id="PIRSR606823-2"/>
    </source>
</evidence>
<keyword evidence="5" id="KW-0746">Sphingolipid metabolism</keyword>
<evidence type="ECO:0000256" key="2">
    <source>
        <dbReference type="ARBA" id="ARBA00022801"/>
    </source>
</evidence>
<evidence type="ECO:0000259" key="8">
    <source>
        <dbReference type="Pfam" id="PF04734"/>
    </source>
</evidence>
<feature type="domain" description="Neutral/alkaline non-lysosomal ceramidase N-terminal" evidence="8">
    <location>
        <begin position="169"/>
        <end position="683"/>
    </location>
</feature>
<dbReference type="GO" id="GO:0042759">
    <property type="term" value="P:long-chain fatty acid biosynthetic process"/>
    <property type="evidence" value="ECO:0007669"/>
    <property type="project" value="TreeGrafter"/>
</dbReference>
<evidence type="ECO:0000256" key="6">
    <source>
        <dbReference type="SAM" id="MobiDB-lite"/>
    </source>
</evidence>
<evidence type="ECO:0000256" key="5">
    <source>
        <dbReference type="RuleBase" id="RU366019"/>
    </source>
</evidence>
<comment type="cofactor">
    <cofactor evidence="4">
        <name>Zn(2+)</name>
        <dbReference type="ChEBI" id="CHEBI:29105"/>
    </cofactor>
    <text evidence="4">Binds 1 zinc ion per subunit.</text>
</comment>